<organism evidence="4">
    <name type="scientific">Gongylonema pulchrum</name>
    <dbReference type="NCBI Taxonomy" id="637853"/>
    <lineage>
        <taxon>Eukaryota</taxon>
        <taxon>Metazoa</taxon>
        <taxon>Ecdysozoa</taxon>
        <taxon>Nematoda</taxon>
        <taxon>Chromadorea</taxon>
        <taxon>Rhabditida</taxon>
        <taxon>Spirurina</taxon>
        <taxon>Spiruromorpha</taxon>
        <taxon>Spiruroidea</taxon>
        <taxon>Gongylonematidae</taxon>
        <taxon>Gongylonema</taxon>
    </lineage>
</organism>
<dbReference type="WBParaSite" id="GPUH_0002182001-mRNA-1">
    <property type="protein sequence ID" value="GPUH_0002182001-mRNA-1"/>
    <property type="gene ID" value="GPUH_0002182001"/>
</dbReference>
<reference evidence="2 3" key="2">
    <citation type="submission" date="2018-11" db="EMBL/GenBank/DDBJ databases">
        <authorList>
            <consortium name="Pathogen Informatics"/>
        </authorList>
    </citation>
    <scope>NUCLEOTIDE SEQUENCE [LARGE SCALE GENOMIC DNA]</scope>
</reference>
<proteinExistence type="predicted"/>
<evidence type="ECO:0000256" key="1">
    <source>
        <dbReference type="SAM" id="MobiDB-lite"/>
    </source>
</evidence>
<dbReference type="EMBL" id="UYRT01093490">
    <property type="protein sequence ID" value="VDN38936.1"/>
    <property type="molecule type" value="Genomic_DNA"/>
</dbReference>
<dbReference type="AlphaFoldDB" id="A0A183ELF2"/>
<dbReference type="Gene3D" id="1.25.40.180">
    <property type="match status" value="1"/>
</dbReference>
<evidence type="ECO:0000313" key="2">
    <source>
        <dbReference type="EMBL" id="VDN38936.1"/>
    </source>
</evidence>
<protein>
    <submittedName>
        <fullName evidence="4">Mediator of RNA polymerase II transcription subunit 7</fullName>
    </submittedName>
</protein>
<reference evidence="4" key="1">
    <citation type="submission" date="2016-06" db="UniProtKB">
        <authorList>
            <consortium name="WormBaseParasite"/>
        </authorList>
    </citation>
    <scope>IDENTIFICATION</scope>
</reference>
<evidence type="ECO:0000313" key="3">
    <source>
        <dbReference type="Proteomes" id="UP000271098"/>
    </source>
</evidence>
<sequence length="71" mass="8066">MLESVGKLADRHAATQPATVRRDAPLGSDLSNPDFNINLYMEHLQELAPKVSNRIRFLILNLLDLRRVMLP</sequence>
<dbReference type="OrthoDB" id="514777at2759"/>
<feature type="region of interest" description="Disordered" evidence="1">
    <location>
        <begin position="1"/>
        <end position="29"/>
    </location>
</feature>
<gene>
    <name evidence="2" type="ORF">GPUH_LOCUS21794</name>
</gene>
<dbReference type="Proteomes" id="UP000271098">
    <property type="component" value="Unassembled WGS sequence"/>
</dbReference>
<name>A0A183ELF2_9BILA</name>
<keyword evidence="3" id="KW-1185">Reference proteome</keyword>
<evidence type="ECO:0000313" key="4">
    <source>
        <dbReference type="WBParaSite" id="GPUH_0002182001-mRNA-1"/>
    </source>
</evidence>
<accession>A0A183ELF2</accession>